<feature type="domain" description="Tudor" evidence="7">
    <location>
        <begin position="79"/>
        <end position="107"/>
    </location>
</feature>
<protein>
    <recommendedName>
        <fullName evidence="7">Tudor domain-containing protein</fullName>
    </recommendedName>
</protein>
<keyword evidence="9" id="KW-1185">Reference proteome</keyword>
<dbReference type="PROSITE" id="PS50304">
    <property type="entry name" value="TUDOR"/>
    <property type="match status" value="1"/>
</dbReference>
<dbReference type="Pfam" id="PF06003">
    <property type="entry name" value="SMN_Tudor"/>
    <property type="match status" value="1"/>
</dbReference>
<evidence type="ECO:0000256" key="1">
    <source>
        <dbReference type="ARBA" id="ARBA00004408"/>
    </source>
</evidence>
<evidence type="ECO:0000256" key="2">
    <source>
        <dbReference type="ARBA" id="ARBA00005371"/>
    </source>
</evidence>
<dbReference type="Gene3D" id="2.30.30.140">
    <property type="match status" value="1"/>
</dbReference>
<gene>
    <name evidence="8" type="ORF">CLODIP_2_CD06101</name>
</gene>
<dbReference type="OrthoDB" id="79171at2759"/>
<keyword evidence="3" id="KW-0507">mRNA processing</keyword>
<evidence type="ECO:0000256" key="5">
    <source>
        <dbReference type="ARBA" id="ARBA00023242"/>
    </source>
</evidence>
<reference evidence="8 9" key="1">
    <citation type="submission" date="2020-04" db="EMBL/GenBank/DDBJ databases">
        <authorList>
            <person name="Alioto T."/>
            <person name="Alioto T."/>
            <person name="Gomez Garrido J."/>
        </authorList>
    </citation>
    <scope>NUCLEOTIDE SEQUENCE [LARGE SCALE GENOMIC DNA]</scope>
</reference>
<dbReference type="EMBL" id="CADEPI010000020">
    <property type="protein sequence ID" value="CAB3365486.1"/>
    <property type="molecule type" value="Genomic_DNA"/>
</dbReference>
<proteinExistence type="inferred from homology"/>
<dbReference type="InterPro" id="IPR002999">
    <property type="entry name" value="Tudor"/>
</dbReference>
<evidence type="ECO:0000259" key="7">
    <source>
        <dbReference type="PROSITE" id="PS50304"/>
    </source>
</evidence>
<dbReference type="InterPro" id="IPR010304">
    <property type="entry name" value="SMN_Tudor"/>
</dbReference>
<evidence type="ECO:0000256" key="4">
    <source>
        <dbReference type="ARBA" id="ARBA00023187"/>
    </source>
</evidence>
<name>A0A8S1CBN2_9INSE</name>
<evidence type="ECO:0000313" key="8">
    <source>
        <dbReference type="EMBL" id="CAB3365486.1"/>
    </source>
</evidence>
<evidence type="ECO:0000256" key="3">
    <source>
        <dbReference type="ARBA" id="ARBA00022664"/>
    </source>
</evidence>
<dbReference type="PANTHER" id="PTHR46297">
    <property type="entry name" value="ZINC FINGER CCCH-TYPE WITH G PATCH DOMAIN-CONTAINING PROTEIN"/>
    <property type="match status" value="1"/>
</dbReference>
<organism evidence="8 9">
    <name type="scientific">Cloeon dipterum</name>
    <dbReference type="NCBI Taxonomy" id="197152"/>
    <lineage>
        <taxon>Eukaryota</taxon>
        <taxon>Metazoa</taxon>
        <taxon>Ecdysozoa</taxon>
        <taxon>Arthropoda</taxon>
        <taxon>Hexapoda</taxon>
        <taxon>Insecta</taxon>
        <taxon>Pterygota</taxon>
        <taxon>Palaeoptera</taxon>
        <taxon>Ephemeroptera</taxon>
        <taxon>Pisciforma</taxon>
        <taxon>Baetidae</taxon>
        <taxon>Cloeon</taxon>
    </lineage>
</organism>
<dbReference type="GO" id="GO:0008380">
    <property type="term" value="P:RNA splicing"/>
    <property type="evidence" value="ECO:0007669"/>
    <property type="project" value="UniProtKB-KW"/>
</dbReference>
<keyword evidence="5" id="KW-0539">Nucleus</keyword>
<dbReference type="GO" id="GO:0003723">
    <property type="term" value="F:RNA binding"/>
    <property type="evidence" value="ECO:0007669"/>
    <property type="project" value="InterPro"/>
</dbReference>
<dbReference type="SUPFAM" id="SSF63748">
    <property type="entry name" value="Tudor/PWWP/MBT"/>
    <property type="match status" value="1"/>
</dbReference>
<sequence length="107" mass="11760">MNEDPVGSLQIHKLQLQQVEAALTADPENAELLKLKEDLQEVITLTSQLVKAHTEEQEKKQSGKKKDEASGSGVGVKKDWKVGDRCLAVWSQDGLYYDATLPAFGHG</sequence>
<feature type="region of interest" description="Disordered" evidence="6">
    <location>
        <begin position="51"/>
        <end position="77"/>
    </location>
</feature>
<comment type="similarity">
    <text evidence="2">Belongs to the SMN family.</text>
</comment>
<dbReference type="Proteomes" id="UP000494165">
    <property type="component" value="Unassembled WGS sequence"/>
</dbReference>
<feature type="compositionally biased region" description="Basic and acidic residues" evidence="6">
    <location>
        <begin position="52"/>
        <end position="69"/>
    </location>
</feature>
<dbReference type="GO" id="GO:0006397">
    <property type="term" value="P:mRNA processing"/>
    <property type="evidence" value="ECO:0007669"/>
    <property type="project" value="UniProtKB-KW"/>
</dbReference>
<keyword evidence="4" id="KW-0508">mRNA splicing</keyword>
<dbReference type="GO" id="GO:0015030">
    <property type="term" value="C:Cajal body"/>
    <property type="evidence" value="ECO:0007669"/>
    <property type="project" value="UniProtKB-SubCell"/>
</dbReference>
<evidence type="ECO:0000256" key="6">
    <source>
        <dbReference type="SAM" id="MobiDB-lite"/>
    </source>
</evidence>
<accession>A0A8S1CBN2</accession>
<dbReference type="GO" id="GO:0005737">
    <property type="term" value="C:cytoplasm"/>
    <property type="evidence" value="ECO:0007669"/>
    <property type="project" value="InterPro"/>
</dbReference>
<comment type="subcellular location">
    <subcellularLocation>
        <location evidence="1">Nucleus</location>
        <location evidence="1">Cajal body</location>
    </subcellularLocation>
</comment>
<dbReference type="AlphaFoldDB" id="A0A8S1CBN2"/>
<evidence type="ECO:0000313" key="9">
    <source>
        <dbReference type="Proteomes" id="UP000494165"/>
    </source>
</evidence>
<comment type="caution">
    <text evidence="8">The sequence shown here is derived from an EMBL/GenBank/DDBJ whole genome shotgun (WGS) entry which is preliminary data.</text>
</comment>